<dbReference type="Proteomes" id="UP000694541">
    <property type="component" value="Unplaced"/>
</dbReference>
<reference evidence="2" key="1">
    <citation type="submission" date="2025-08" db="UniProtKB">
        <authorList>
            <consortium name="Ensembl"/>
        </authorList>
    </citation>
    <scope>IDENTIFICATION</scope>
</reference>
<dbReference type="PANTHER" id="PTHR11949:SF53">
    <property type="entry name" value="IRF TRYPTOPHAN PENTAD REPEAT DOMAIN-CONTAINING PROTEIN"/>
    <property type="match status" value="1"/>
</dbReference>
<accession>A0A8B9NCQ5</accession>
<feature type="domain" description="IRF tryptophan pentad repeat" evidence="1">
    <location>
        <begin position="10"/>
        <end position="54"/>
    </location>
</feature>
<evidence type="ECO:0000313" key="2">
    <source>
        <dbReference type="Ensembl" id="ENSANIP00000021118.1"/>
    </source>
</evidence>
<dbReference type="InterPro" id="IPR036390">
    <property type="entry name" value="WH_DNA-bd_sf"/>
</dbReference>
<dbReference type="AlphaFoldDB" id="A0A8B9NCQ5"/>
<dbReference type="InterPro" id="IPR001346">
    <property type="entry name" value="Interferon_reg_fact_DNA-bd_dom"/>
</dbReference>
<dbReference type="Pfam" id="PF00605">
    <property type="entry name" value="IRF"/>
    <property type="match status" value="1"/>
</dbReference>
<dbReference type="PANTHER" id="PTHR11949">
    <property type="entry name" value="INTERFERON REGULATORY FACTOR"/>
    <property type="match status" value="1"/>
</dbReference>
<dbReference type="InterPro" id="IPR036388">
    <property type="entry name" value="WH-like_DNA-bd_sf"/>
</dbReference>
<dbReference type="Gene3D" id="1.10.10.10">
    <property type="entry name" value="Winged helix-like DNA-binding domain superfamily/Winged helix DNA-binding domain"/>
    <property type="match status" value="1"/>
</dbReference>
<dbReference type="PROSITE" id="PS51507">
    <property type="entry name" value="IRF_2"/>
    <property type="match status" value="1"/>
</dbReference>
<dbReference type="GO" id="GO:0002376">
    <property type="term" value="P:immune system process"/>
    <property type="evidence" value="ECO:0007669"/>
    <property type="project" value="TreeGrafter"/>
</dbReference>
<evidence type="ECO:0000259" key="1">
    <source>
        <dbReference type="PROSITE" id="PS51507"/>
    </source>
</evidence>
<protein>
    <recommendedName>
        <fullName evidence="1">IRF tryptophan pentad repeat domain-containing protein</fullName>
    </recommendedName>
</protein>
<proteinExistence type="predicted"/>
<dbReference type="GO" id="GO:0000978">
    <property type="term" value="F:RNA polymerase II cis-regulatory region sequence-specific DNA binding"/>
    <property type="evidence" value="ECO:0007669"/>
    <property type="project" value="TreeGrafter"/>
</dbReference>
<dbReference type="Ensembl" id="ENSANIT00000021817.1">
    <property type="protein sequence ID" value="ENSANIP00000021118.1"/>
    <property type="gene ID" value="ENSANIG00000014351.1"/>
</dbReference>
<sequence length="54" mass="5753">GGSARARLTSRPLRPWLVAQVESGRFAGLVWDDAGRSALRIPWQHAGKAGVGGR</sequence>
<organism evidence="2 3">
    <name type="scientific">Accipiter nisus</name>
    <name type="common">Eurasian sparrowhawk</name>
    <dbReference type="NCBI Taxonomy" id="211598"/>
    <lineage>
        <taxon>Eukaryota</taxon>
        <taxon>Metazoa</taxon>
        <taxon>Chordata</taxon>
        <taxon>Craniata</taxon>
        <taxon>Vertebrata</taxon>
        <taxon>Euteleostomi</taxon>
        <taxon>Archelosauria</taxon>
        <taxon>Archosauria</taxon>
        <taxon>Dinosauria</taxon>
        <taxon>Saurischia</taxon>
        <taxon>Theropoda</taxon>
        <taxon>Coelurosauria</taxon>
        <taxon>Aves</taxon>
        <taxon>Neognathae</taxon>
        <taxon>Neoaves</taxon>
        <taxon>Telluraves</taxon>
        <taxon>Accipitrimorphae</taxon>
        <taxon>Accipitriformes</taxon>
        <taxon>Accipitridae</taxon>
        <taxon>Accipitrinae</taxon>
        <taxon>Accipiter</taxon>
    </lineage>
</organism>
<name>A0A8B9NCQ5_9AVES</name>
<evidence type="ECO:0000313" key="3">
    <source>
        <dbReference type="Proteomes" id="UP000694541"/>
    </source>
</evidence>
<dbReference type="PRINTS" id="PR00267">
    <property type="entry name" value="INTFRNREGFCT"/>
</dbReference>
<dbReference type="SUPFAM" id="SSF46785">
    <property type="entry name" value="Winged helix' DNA-binding domain"/>
    <property type="match status" value="1"/>
</dbReference>
<keyword evidence="3" id="KW-1185">Reference proteome</keyword>
<reference evidence="2" key="2">
    <citation type="submission" date="2025-09" db="UniProtKB">
        <authorList>
            <consortium name="Ensembl"/>
        </authorList>
    </citation>
    <scope>IDENTIFICATION</scope>
</reference>
<dbReference type="GO" id="GO:0005634">
    <property type="term" value="C:nucleus"/>
    <property type="evidence" value="ECO:0007669"/>
    <property type="project" value="TreeGrafter"/>
</dbReference>
<dbReference type="GO" id="GO:0000981">
    <property type="term" value="F:DNA-binding transcription factor activity, RNA polymerase II-specific"/>
    <property type="evidence" value="ECO:0007669"/>
    <property type="project" value="TreeGrafter"/>
</dbReference>